<evidence type="ECO:0000313" key="16">
    <source>
        <dbReference type="Proteomes" id="UP000008311"/>
    </source>
</evidence>
<evidence type="ECO:0000256" key="8">
    <source>
        <dbReference type="ARBA" id="ARBA00022989"/>
    </source>
</evidence>
<dbReference type="GO" id="GO:0005886">
    <property type="term" value="C:plasma membrane"/>
    <property type="evidence" value="ECO:0007669"/>
    <property type="project" value="UniProtKB-SubCell"/>
</dbReference>
<dbReference type="STRING" id="3988.B9T8M3"/>
<proteinExistence type="inferred from homology"/>
<dbReference type="PANTHER" id="PTHR48061">
    <property type="entry name" value="LEUCINE-RICH REPEAT RECEPTOR PROTEIN KINASE EMS1-LIKE-RELATED"/>
    <property type="match status" value="1"/>
</dbReference>
<keyword evidence="8 12" id="KW-1133">Transmembrane helix</keyword>
<evidence type="ECO:0000256" key="13">
    <source>
        <dbReference type="SAM" id="SignalP"/>
    </source>
</evidence>
<sequence length="906" mass="101194">MASSVFVAHFLCFLLFQLHFIATCFPSFSFNSSSSTPLCHYDQSLALLQFKNSFPISKTKLLLPNSKTKISTPKTESWKEGTNCCYWDGVTCDIDTGNVIGLNLSYSLLYGTISSNNSLFFLSHLQKLDLSGNFFNQSQILPQFGQFFALTHLYLFDSDFSGPIPREISHLSNLISFDLSMNHLSLETTTFGKIFQNLTRLKALDLSDVDLSLVAPSSYPNLSSSLSSLSLMDCRLQGKVAFAHLSELLSLYLSGNDNLTFEAATFDMLVQNLTNLQELDLSDTNMSLVTPTSLMNLSSSLSSLNLRYCHLQGKVAFAHLPKLLSLDLSWNDNLTLETATFEILVQNLTKLQELDLSYTNMSLVAPTSLMNLSSSFLSLRFKSCGLTGRLPDNIFQLQNLQALDVGGNGDLTGSLPRHNWSSSLQDLSLSETQIPIYLEHDFFKNLKSLTAIELRSCHFVGSDLSLFGNLSQLTELDLSNLSNNRFNGPIPSSIFEIVKLEVLILSSNYKFTGEVSPAICKLNSLQILDLSNNSFTGSIPQCLGNMSLSILHLGKHNFNGSTSAVAFSKGCNLRYLNFNGNHLQGRVPQSILNCKNLEFLDLGNNEMDDTFPCFLGTLLELQILMLKSNKLHGSIECSNMTDSFHKVQIFDLSNNMFSGSLPTNYFVGFKAIIKSTDENFGYMRDRNYSFVYSVRLTIKGVEMEFVKVQTLFTTIDLSGNRFTRYIPQSIGMLKSLKELNMSHNKFTGKIQASLRNLANLESLDLSSNYFNGQIPTELVDLTFLEVFNVSYNQLEGPIPEGKQFNTVEVTSYEGNLGLCGSPLKKVCDNGDKQQQAPSNEDDSMYENGFGWEVVAIGYGCGVVFGLIIGYTVFQTRKPLWFVTLVEDRSKRRPKRSKRNVREANRR</sequence>
<dbReference type="Proteomes" id="UP000008311">
    <property type="component" value="Unassembled WGS sequence"/>
</dbReference>
<gene>
    <name evidence="15" type="ORF">RCOM_0206530</name>
</gene>
<keyword evidence="10" id="KW-0675">Receptor</keyword>
<evidence type="ECO:0000256" key="11">
    <source>
        <dbReference type="ARBA" id="ARBA00023180"/>
    </source>
</evidence>
<feature type="domain" description="Leucine-rich repeat-containing N-terminal plant-type" evidence="14">
    <location>
        <begin position="42"/>
        <end position="93"/>
    </location>
</feature>
<feature type="signal peptide" evidence="13">
    <location>
        <begin position="1"/>
        <end position="23"/>
    </location>
</feature>
<dbReference type="eggNOG" id="KOG0619">
    <property type="taxonomic scope" value="Eukaryota"/>
</dbReference>
<dbReference type="InterPro" id="IPR032675">
    <property type="entry name" value="LRR_dom_sf"/>
</dbReference>
<evidence type="ECO:0000256" key="12">
    <source>
        <dbReference type="SAM" id="Phobius"/>
    </source>
</evidence>
<dbReference type="InterPro" id="IPR006553">
    <property type="entry name" value="Leu-rich_rpt_Cys-con_subtyp"/>
</dbReference>
<dbReference type="GO" id="GO:0016301">
    <property type="term" value="F:kinase activity"/>
    <property type="evidence" value="ECO:0007669"/>
    <property type="project" value="UniProtKB-KW"/>
</dbReference>
<evidence type="ECO:0000256" key="1">
    <source>
        <dbReference type="ARBA" id="ARBA00004251"/>
    </source>
</evidence>
<evidence type="ECO:0000313" key="15">
    <source>
        <dbReference type="EMBL" id="EEF27791.1"/>
    </source>
</evidence>
<organism evidence="15 16">
    <name type="scientific">Ricinus communis</name>
    <name type="common">Castor bean</name>
    <dbReference type="NCBI Taxonomy" id="3988"/>
    <lineage>
        <taxon>Eukaryota</taxon>
        <taxon>Viridiplantae</taxon>
        <taxon>Streptophyta</taxon>
        <taxon>Embryophyta</taxon>
        <taxon>Tracheophyta</taxon>
        <taxon>Spermatophyta</taxon>
        <taxon>Magnoliopsida</taxon>
        <taxon>eudicotyledons</taxon>
        <taxon>Gunneridae</taxon>
        <taxon>Pentapetalae</taxon>
        <taxon>rosids</taxon>
        <taxon>fabids</taxon>
        <taxon>Malpighiales</taxon>
        <taxon>Euphorbiaceae</taxon>
        <taxon>Acalyphoideae</taxon>
        <taxon>Acalypheae</taxon>
        <taxon>Ricinus</taxon>
    </lineage>
</organism>
<dbReference type="Gene3D" id="3.80.10.10">
    <property type="entry name" value="Ribonuclease Inhibitor"/>
    <property type="match status" value="4"/>
</dbReference>
<keyword evidence="15" id="KW-0808">Transferase</keyword>
<feature type="transmembrane region" description="Helical" evidence="12">
    <location>
        <begin position="849"/>
        <end position="873"/>
    </location>
</feature>
<dbReference type="EC" id="1.3.1.74" evidence="15"/>
<keyword evidence="16" id="KW-1185">Reference proteome</keyword>
<dbReference type="InterPro" id="IPR046956">
    <property type="entry name" value="RLP23-like"/>
</dbReference>
<keyword evidence="15" id="KW-0560">Oxidoreductase</keyword>
<dbReference type="Pfam" id="PF13855">
    <property type="entry name" value="LRR_8"/>
    <property type="match status" value="1"/>
</dbReference>
<reference evidence="16" key="1">
    <citation type="journal article" date="2010" name="Nat. Biotechnol.">
        <title>Draft genome sequence of the oilseed species Ricinus communis.</title>
        <authorList>
            <person name="Chan A.P."/>
            <person name="Crabtree J."/>
            <person name="Zhao Q."/>
            <person name="Lorenzi H."/>
            <person name="Orvis J."/>
            <person name="Puiu D."/>
            <person name="Melake-Berhan A."/>
            <person name="Jones K.M."/>
            <person name="Redman J."/>
            <person name="Chen G."/>
            <person name="Cahoon E.B."/>
            <person name="Gedil M."/>
            <person name="Stanke M."/>
            <person name="Haas B.J."/>
            <person name="Wortman J.R."/>
            <person name="Fraser-Liggett C.M."/>
            <person name="Ravel J."/>
            <person name="Rabinowicz P.D."/>
        </authorList>
    </citation>
    <scope>NUCLEOTIDE SEQUENCE [LARGE SCALE GENOMIC DNA]</scope>
    <source>
        <strain evidence="16">cv. Hale</strain>
    </source>
</reference>
<evidence type="ECO:0000256" key="10">
    <source>
        <dbReference type="ARBA" id="ARBA00023170"/>
    </source>
</evidence>
<dbReference type="PANTHER" id="PTHR48061:SF46">
    <property type="entry name" value="LEUCINE-RICH REPEAT-CONTAINING N-TERMINAL PLANT-TYPE DOMAIN-CONTAINING PROTEIN"/>
    <property type="match status" value="1"/>
</dbReference>
<protein>
    <submittedName>
        <fullName evidence="15">Serine-threonine protein kinase, plant-type, putative</fullName>
        <ecNumber evidence="15">1.3.1.74</ecNumber>
    </submittedName>
</protein>
<keyword evidence="6 13" id="KW-0732">Signal</keyword>
<evidence type="ECO:0000256" key="2">
    <source>
        <dbReference type="ARBA" id="ARBA00009592"/>
    </source>
</evidence>
<comment type="similarity">
    <text evidence="2">Belongs to the RLP family.</text>
</comment>
<keyword evidence="11" id="KW-0325">Glycoprotein</keyword>
<dbReference type="FunFam" id="3.80.10.10:FF:000095">
    <property type="entry name" value="LRR receptor-like serine/threonine-protein kinase GSO1"/>
    <property type="match status" value="1"/>
</dbReference>
<keyword evidence="4" id="KW-0433">Leucine-rich repeat</keyword>
<evidence type="ECO:0000256" key="6">
    <source>
        <dbReference type="ARBA" id="ARBA00022729"/>
    </source>
</evidence>
<dbReference type="GO" id="GO:0032440">
    <property type="term" value="F:2-alkenal reductase [NAD(P)H] activity"/>
    <property type="evidence" value="ECO:0007669"/>
    <property type="project" value="UniProtKB-EC"/>
</dbReference>
<dbReference type="AlphaFoldDB" id="B9T8M3"/>
<evidence type="ECO:0000256" key="9">
    <source>
        <dbReference type="ARBA" id="ARBA00023136"/>
    </source>
</evidence>
<evidence type="ECO:0000256" key="4">
    <source>
        <dbReference type="ARBA" id="ARBA00022614"/>
    </source>
</evidence>
<evidence type="ECO:0000259" key="14">
    <source>
        <dbReference type="Pfam" id="PF08263"/>
    </source>
</evidence>
<dbReference type="SMART" id="SM00367">
    <property type="entry name" value="LRR_CC"/>
    <property type="match status" value="5"/>
</dbReference>
<accession>B9T8M3</accession>
<evidence type="ECO:0000256" key="5">
    <source>
        <dbReference type="ARBA" id="ARBA00022692"/>
    </source>
</evidence>
<keyword evidence="7" id="KW-0677">Repeat</keyword>
<dbReference type="InParanoid" id="B9T8M3"/>
<keyword evidence="15" id="KW-0418">Kinase</keyword>
<name>B9T8M3_RICCO</name>
<keyword evidence="3" id="KW-1003">Cell membrane</keyword>
<evidence type="ECO:0000256" key="7">
    <source>
        <dbReference type="ARBA" id="ARBA00022737"/>
    </source>
</evidence>
<dbReference type="FunFam" id="3.80.10.10:FF:000111">
    <property type="entry name" value="LRR receptor-like serine/threonine-protein kinase ERECTA"/>
    <property type="match status" value="1"/>
</dbReference>
<comment type="subcellular location">
    <subcellularLocation>
        <location evidence="1">Cell membrane</location>
        <topology evidence="1">Single-pass type I membrane protein</topology>
    </subcellularLocation>
</comment>
<dbReference type="SMART" id="SM00369">
    <property type="entry name" value="LRR_TYP"/>
    <property type="match status" value="10"/>
</dbReference>
<dbReference type="Pfam" id="PF00560">
    <property type="entry name" value="LRR_1"/>
    <property type="match status" value="2"/>
</dbReference>
<dbReference type="SUPFAM" id="SSF52047">
    <property type="entry name" value="RNI-like"/>
    <property type="match status" value="1"/>
</dbReference>
<feature type="chain" id="PRO_5002890084" evidence="13">
    <location>
        <begin position="24"/>
        <end position="906"/>
    </location>
</feature>
<dbReference type="EMBL" id="EQ975118">
    <property type="protein sequence ID" value="EEF27791.1"/>
    <property type="molecule type" value="Genomic_DNA"/>
</dbReference>
<dbReference type="InterPro" id="IPR001611">
    <property type="entry name" value="Leu-rich_rpt"/>
</dbReference>
<dbReference type="InterPro" id="IPR013210">
    <property type="entry name" value="LRR_N_plant-typ"/>
</dbReference>
<keyword evidence="9 12" id="KW-0472">Membrane</keyword>
<dbReference type="SUPFAM" id="SSF52058">
    <property type="entry name" value="L domain-like"/>
    <property type="match status" value="1"/>
</dbReference>
<dbReference type="Pfam" id="PF08263">
    <property type="entry name" value="LRRNT_2"/>
    <property type="match status" value="1"/>
</dbReference>
<dbReference type="InterPro" id="IPR003591">
    <property type="entry name" value="Leu-rich_rpt_typical-subtyp"/>
</dbReference>
<dbReference type="FunCoup" id="B9T8M3">
    <property type="interactions" value="385"/>
</dbReference>
<evidence type="ECO:0000256" key="3">
    <source>
        <dbReference type="ARBA" id="ARBA00022475"/>
    </source>
</evidence>
<keyword evidence="5 12" id="KW-0812">Transmembrane</keyword>